<dbReference type="KEGG" id="nnu:109114399"/>
<keyword evidence="7" id="KW-1185">Reference proteome</keyword>
<keyword evidence="8" id="KW-0675">Receptor</keyword>
<evidence type="ECO:0000313" key="7">
    <source>
        <dbReference type="Proteomes" id="UP000189703"/>
    </source>
</evidence>
<keyword evidence="4" id="KW-1133">Transmembrane helix</keyword>
<dbReference type="InParanoid" id="A0A1U8Q134"/>
<dbReference type="SUPFAM" id="SSF51110">
    <property type="entry name" value="alpha-D-mannose-specific plant lectins"/>
    <property type="match status" value="1"/>
</dbReference>
<keyword evidence="2" id="KW-0812">Transmembrane</keyword>
<dbReference type="PANTHER" id="PTHR47974:SF4">
    <property type="entry name" value="RECEPTOR-LIKE SERINE_THREONINE-PROTEIN KINASE"/>
    <property type="match status" value="1"/>
</dbReference>
<keyword evidence="8" id="KW-0808">Transferase</keyword>
<dbReference type="InterPro" id="IPR036426">
    <property type="entry name" value="Bulb-type_lectin_dom_sf"/>
</dbReference>
<dbReference type="Proteomes" id="UP000189703">
    <property type="component" value="Unplaced"/>
</dbReference>
<dbReference type="PROSITE" id="PS50927">
    <property type="entry name" value="BULB_LECTIN"/>
    <property type="match status" value="1"/>
</dbReference>
<evidence type="ECO:0000256" key="4">
    <source>
        <dbReference type="ARBA" id="ARBA00022989"/>
    </source>
</evidence>
<evidence type="ECO:0000259" key="6">
    <source>
        <dbReference type="PROSITE" id="PS50927"/>
    </source>
</evidence>
<evidence type="ECO:0000256" key="3">
    <source>
        <dbReference type="ARBA" id="ARBA00022729"/>
    </source>
</evidence>
<dbReference type="GO" id="GO:0016020">
    <property type="term" value="C:membrane"/>
    <property type="evidence" value="ECO:0007669"/>
    <property type="project" value="UniProtKB-SubCell"/>
</dbReference>
<keyword evidence="8" id="KW-0418">Kinase</keyword>
<dbReference type="AlphaFoldDB" id="A0A1U8Q134"/>
<dbReference type="GO" id="GO:0016301">
    <property type="term" value="F:kinase activity"/>
    <property type="evidence" value="ECO:0007669"/>
    <property type="project" value="UniProtKB-KW"/>
</dbReference>
<dbReference type="GeneID" id="109114399"/>
<dbReference type="OMA" id="AFNCKAF"/>
<feature type="domain" description="Bulb-type lectin" evidence="6">
    <location>
        <begin position="1"/>
        <end position="85"/>
    </location>
</feature>
<keyword evidence="3" id="KW-0732">Signal</keyword>
<sequence>MPIVTQSSSQTKTIVWMANRDQPVNGKRSKLILRKNGILVLTDADNSVIWSSSTFSEEDVEVQLLETGNLVYTHLAVTTYTDDNNILNLIYNGPQFSSVYWPSIASTVFSNGRSSYNSSRVAFLNEKGRFRSSDNLKFNASDYVIPHFLLANAQKVSTLADPSDWSKGCSPLFNLTSNPAELDFMELHHTDYYGYDLSNYGINITFETCMNACLSKCKGFGYALDDKGNAFPKAFY</sequence>
<evidence type="ECO:0000256" key="5">
    <source>
        <dbReference type="ARBA" id="ARBA00023136"/>
    </source>
</evidence>
<dbReference type="OrthoDB" id="185373at2759"/>
<reference evidence="8" key="1">
    <citation type="submission" date="2025-08" db="UniProtKB">
        <authorList>
            <consortium name="RefSeq"/>
        </authorList>
    </citation>
    <scope>IDENTIFICATION</scope>
</reference>
<accession>A0A1U8Q134</accession>
<dbReference type="InterPro" id="IPR001480">
    <property type="entry name" value="Bulb-type_lectin_dom"/>
</dbReference>
<comment type="subcellular location">
    <subcellularLocation>
        <location evidence="1">Membrane</location>
        <topology evidence="1">Single-pass membrane protein</topology>
    </subcellularLocation>
</comment>
<name>A0A1U8Q134_NELNU</name>
<gene>
    <name evidence="8" type="primary">LOC109114399</name>
</gene>
<evidence type="ECO:0000313" key="8">
    <source>
        <dbReference type="RefSeq" id="XP_019052538.1"/>
    </source>
</evidence>
<dbReference type="Gene3D" id="2.90.10.10">
    <property type="entry name" value="Bulb-type lectin domain"/>
    <property type="match status" value="1"/>
</dbReference>
<evidence type="ECO:0000256" key="1">
    <source>
        <dbReference type="ARBA" id="ARBA00004167"/>
    </source>
</evidence>
<dbReference type="RefSeq" id="XP_019052538.1">
    <property type="nucleotide sequence ID" value="XM_019196993.1"/>
</dbReference>
<protein>
    <submittedName>
        <fullName evidence="8">Receptor protein kinase ZmPK1</fullName>
    </submittedName>
</protein>
<proteinExistence type="predicted"/>
<evidence type="ECO:0000256" key="2">
    <source>
        <dbReference type="ARBA" id="ARBA00022692"/>
    </source>
</evidence>
<dbReference type="PANTHER" id="PTHR47974">
    <property type="entry name" value="OS07G0415500 PROTEIN"/>
    <property type="match status" value="1"/>
</dbReference>
<organism evidence="7 8">
    <name type="scientific">Nelumbo nucifera</name>
    <name type="common">Sacred lotus</name>
    <dbReference type="NCBI Taxonomy" id="4432"/>
    <lineage>
        <taxon>Eukaryota</taxon>
        <taxon>Viridiplantae</taxon>
        <taxon>Streptophyta</taxon>
        <taxon>Embryophyta</taxon>
        <taxon>Tracheophyta</taxon>
        <taxon>Spermatophyta</taxon>
        <taxon>Magnoliopsida</taxon>
        <taxon>Proteales</taxon>
        <taxon>Nelumbonaceae</taxon>
        <taxon>Nelumbo</taxon>
    </lineage>
</organism>
<keyword evidence="5" id="KW-0472">Membrane</keyword>
<dbReference type="Pfam" id="PF01453">
    <property type="entry name" value="B_lectin"/>
    <property type="match status" value="1"/>
</dbReference>